<evidence type="ECO:0000256" key="1">
    <source>
        <dbReference type="ARBA" id="ARBA00013247"/>
    </source>
</evidence>
<evidence type="ECO:0000256" key="5">
    <source>
        <dbReference type="ARBA" id="ARBA00022840"/>
    </source>
</evidence>
<sequence>MRGPQNSNGGLTLIPLPGFEGLAEQVKTHIVAEGKKKREDAWRRGEENPYTPVDIAVPKFDLRVNGEPYIQLGKQHIGGHDCVIIASGPGTYKRLVKMWMTLGYVVGRHARRVALVTGYLPLARSDKDEGEEEFALSSLMTHLTLSAAYGKLDRMIAVDLHAPQAVMAAPPGVITEVSLARRLVDKMLEDCKSVERRIVFLLPDDGAMKRYELAIELAGRSRDLGFPLVWGDKRRHNSTTSDLQRLHGTVEALHGALVLSLDDEIASGGTNIGAANAVKRQYGAAEYWSGTVHGVLCGNALQKLSDPACSIDRIYVSDTIPFDHRPEFQPLIRSGRLQVISWVEDLAHIIYYHHWDRSIRERR</sequence>
<organism evidence="7 8">
    <name type="scientific">Candidatus Magasanikbacteria bacterium GW2011_GWA2_45_39</name>
    <dbReference type="NCBI Taxonomy" id="1619041"/>
    <lineage>
        <taxon>Bacteria</taxon>
        <taxon>Candidatus Magasanikiibacteriota</taxon>
    </lineage>
</organism>
<dbReference type="InterPro" id="IPR000836">
    <property type="entry name" value="PRTase_dom"/>
</dbReference>
<dbReference type="EC" id="2.7.6.1" evidence="1"/>
<dbReference type="GO" id="GO:0004749">
    <property type="term" value="F:ribose phosphate diphosphokinase activity"/>
    <property type="evidence" value="ECO:0007669"/>
    <property type="project" value="UniProtKB-EC"/>
</dbReference>
<dbReference type="GO" id="GO:0006164">
    <property type="term" value="P:purine nucleotide biosynthetic process"/>
    <property type="evidence" value="ECO:0007669"/>
    <property type="project" value="TreeGrafter"/>
</dbReference>
<evidence type="ECO:0000256" key="3">
    <source>
        <dbReference type="ARBA" id="ARBA00022741"/>
    </source>
</evidence>
<accession>A0A0G1MIA3</accession>
<dbReference type="InterPro" id="IPR029057">
    <property type="entry name" value="PRTase-like"/>
</dbReference>
<name>A0A0G1MIA3_9BACT</name>
<comment type="caution">
    <text evidence="7">The sequence shown here is derived from an EMBL/GenBank/DDBJ whole genome shotgun (WGS) entry which is preliminary data.</text>
</comment>
<dbReference type="GO" id="GO:0005524">
    <property type="term" value="F:ATP binding"/>
    <property type="evidence" value="ECO:0007669"/>
    <property type="project" value="UniProtKB-KW"/>
</dbReference>
<comment type="catalytic activity">
    <reaction evidence="6">
        <text>D-ribose 5-phosphate + ATP = 5-phospho-alpha-D-ribose 1-diphosphate + AMP + H(+)</text>
        <dbReference type="Rhea" id="RHEA:15609"/>
        <dbReference type="ChEBI" id="CHEBI:15378"/>
        <dbReference type="ChEBI" id="CHEBI:30616"/>
        <dbReference type="ChEBI" id="CHEBI:58017"/>
        <dbReference type="ChEBI" id="CHEBI:78346"/>
        <dbReference type="ChEBI" id="CHEBI:456215"/>
        <dbReference type="EC" id="2.7.6.1"/>
    </reaction>
</comment>
<evidence type="ECO:0000256" key="4">
    <source>
        <dbReference type="ARBA" id="ARBA00022777"/>
    </source>
</evidence>
<dbReference type="GO" id="GO:0005737">
    <property type="term" value="C:cytoplasm"/>
    <property type="evidence" value="ECO:0007669"/>
    <property type="project" value="TreeGrafter"/>
</dbReference>
<dbReference type="GO" id="GO:0016301">
    <property type="term" value="F:kinase activity"/>
    <property type="evidence" value="ECO:0007669"/>
    <property type="project" value="UniProtKB-KW"/>
</dbReference>
<proteinExistence type="predicted"/>
<evidence type="ECO:0000256" key="6">
    <source>
        <dbReference type="ARBA" id="ARBA00049535"/>
    </source>
</evidence>
<keyword evidence="2" id="KW-0808">Transferase</keyword>
<dbReference type="PANTHER" id="PTHR10210:SF32">
    <property type="entry name" value="RIBOSE-PHOSPHATE PYROPHOSPHOKINASE 2"/>
    <property type="match status" value="1"/>
</dbReference>
<evidence type="ECO:0000313" key="8">
    <source>
        <dbReference type="Proteomes" id="UP000033999"/>
    </source>
</evidence>
<dbReference type="GO" id="GO:0006015">
    <property type="term" value="P:5-phosphoribose 1-diphosphate biosynthetic process"/>
    <property type="evidence" value="ECO:0007669"/>
    <property type="project" value="TreeGrafter"/>
</dbReference>
<evidence type="ECO:0000256" key="2">
    <source>
        <dbReference type="ARBA" id="ARBA00022679"/>
    </source>
</evidence>
<dbReference type="InterPro" id="IPR005946">
    <property type="entry name" value="Rib-P_diPkinase"/>
</dbReference>
<dbReference type="EMBL" id="LCKX01000005">
    <property type="protein sequence ID" value="KKU07812.1"/>
    <property type="molecule type" value="Genomic_DNA"/>
</dbReference>
<dbReference type="GO" id="GO:0000287">
    <property type="term" value="F:magnesium ion binding"/>
    <property type="evidence" value="ECO:0007669"/>
    <property type="project" value="InterPro"/>
</dbReference>
<dbReference type="Proteomes" id="UP000033999">
    <property type="component" value="Unassembled WGS sequence"/>
</dbReference>
<keyword evidence="5" id="KW-0067">ATP-binding</keyword>
<dbReference type="Gene3D" id="3.40.50.2020">
    <property type="match status" value="2"/>
</dbReference>
<gene>
    <name evidence="7" type="ORF">UX10_C0005G0018</name>
</gene>
<dbReference type="GO" id="GO:0002189">
    <property type="term" value="C:ribose phosphate diphosphokinase complex"/>
    <property type="evidence" value="ECO:0007669"/>
    <property type="project" value="TreeGrafter"/>
</dbReference>
<keyword evidence="3" id="KW-0547">Nucleotide-binding</keyword>
<dbReference type="SUPFAM" id="SSF53271">
    <property type="entry name" value="PRTase-like"/>
    <property type="match status" value="2"/>
</dbReference>
<dbReference type="CDD" id="cd06223">
    <property type="entry name" value="PRTases_typeI"/>
    <property type="match status" value="1"/>
</dbReference>
<dbReference type="AlphaFoldDB" id="A0A0G1MIA3"/>
<protein>
    <recommendedName>
        <fullName evidence="1">ribose-phosphate diphosphokinase</fullName>
        <ecNumber evidence="1">2.7.6.1</ecNumber>
    </recommendedName>
</protein>
<dbReference type="PANTHER" id="PTHR10210">
    <property type="entry name" value="RIBOSE-PHOSPHATE DIPHOSPHOKINASE FAMILY MEMBER"/>
    <property type="match status" value="1"/>
</dbReference>
<keyword evidence="4" id="KW-0418">Kinase</keyword>
<evidence type="ECO:0000313" key="7">
    <source>
        <dbReference type="EMBL" id="KKU07812.1"/>
    </source>
</evidence>
<reference evidence="7 8" key="1">
    <citation type="journal article" date="2015" name="Nature">
        <title>rRNA introns, odd ribosomes, and small enigmatic genomes across a large radiation of phyla.</title>
        <authorList>
            <person name="Brown C.T."/>
            <person name="Hug L.A."/>
            <person name="Thomas B.C."/>
            <person name="Sharon I."/>
            <person name="Castelle C.J."/>
            <person name="Singh A."/>
            <person name="Wilkins M.J."/>
            <person name="Williams K.H."/>
            <person name="Banfield J.F."/>
        </authorList>
    </citation>
    <scope>NUCLEOTIDE SEQUENCE [LARGE SCALE GENOMIC DNA]</scope>
</reference>